<dbReference type="Proteomes" id="UP000237105">
    <property type="component" value="Unassembled WGS sequence"/>
</dbReference>
<keyword evidence="1" id="KW-0732">Signal</keyword>
<dbReference type="OrthoDB" id="10508052at2759"/>
<evidence type="ECO:0000313" key="2">
    <source>
        <dbReference type="EMBL" id="PON71965.1"/>
    </source>
</evidence>
<dbReference type="AlphaFoldDB" id="A0A2P5DF86"/>
<keyword evidence="3" id="KW-1185">Reference proteome</keyword>
<evidence type="ECO:0000256" key="1">
    <source>
        <dbReference type="SAM" id="SignalP"/>
    </source>
</evidence>
<accession>A0A2P5DF86</accession>
<gene>
    <name evidence="2" type="ORF">PanWU01x14_068070</name>
</gene>
<sequence>MASWGMALLLLISECILLRNPERLHGHFVSSITLAASLSLSSLPSPSLSSFSKAYASISSGYLASIFALNRIGYSFLGFYAKKDPADFFVPAKELNFQHYLNFVNKARQHWNWFWTS</sequence>
<organism evidence="2 3">
    <name type="scientific">Parasponia andersonii</name>
    <name type="common">Sponia andersonii</name>
    <dbReference type="NCBI Taxonomy" id="3476"/>
    <lineage>
        <taxon>Eukaryota</taxon>
        <taxon>Viridiplantae</taxon>
        <taxon>Streptophyta</taxon>
        <taxon>Embryophyta</taxon>
        <taxon>Tracheophyta</taxon>
        <taxon>Spermatophyta</taxon>
        <taxon>Magnoliopsida</taxon>
        <taxon>eudicotyledons</taxon>
        <taxon>Gunneridae</taxon>
        <taxon>Pentapetalae</taxon>
        <taxon>rosids</taxon>
        <taxon>fabids</taxon>
        <taxon>Rosales</taxon>
        <taxon>Cannabaceae</taxon>
        <taxon>Parasponia</taxon>
    </lineage>
</organism>
<evidence type="ECO:0000313" key="3">
    <source>
        <dbReference type="Proteomes" id="UP000237105"/>
    </source>
</evidence>
<name>A0A2P5DF86_PARAD</name>
<feature type="signal peptide" evidence="1">
    <location>
        <begin position="1"/>
        <end position="17"/>
    </location>
</feature>
<comment type="caution">
    <text evidence="2">The sequence shown here is derived from an EMBL/GenBank/DDBJ whole genome shotgun (WGS) entry which is preliminary data.</text>
</comment>
<dbReference type="EMBL" id="JXTB01000041">
    <property type="protein sequence ID" value="PON71965.1"/>
    <property type="molecule type" value="Genomic_DNA"/>
</dbReference>
<feature type="chain" id="PRO_5015123921" evidence="1">
    <location>
        <begin position="18"/>
        <end position="117"/>
    </location>
</feature>
<proteinExistence type="predicted"/>
<reference evidence="3" key="1">
    <citation type="submission" date="2016-06" db="EMBL/GenBank/DDBJ databases">
        <title>Parallel loss of symbiosis genes in relatives of nitrogen-fixing non-legume Parasponia.</title>
        <authorList>
            <person name="Van Velzen R."/>
            <person name="Holmer R."/>
            <person name="Bu F."/>
            <person name="Rutten L."/>
            <person name="Van Zeijl A."/>
            <person name="Liu W."/>
            <person name="Santuari L."/>
            <person name="Cao Q."/>
            <person name="Sharma T."/>
            <person name="Shen D."/>
            <person name="Roswanjaya Y."/>
            <person name="Wardhani T."/>
            <person name="Kalhor M.S."/>
            <person name="Jansen J."/>
            <person name="Van den Hoogen J."/>
            <person name="Gungor B."/>
            <person name="Hartog M."/>
            <person name="Hontelez J."/>
            <person name="Verver J."/>
            <person name="Yang W.-C."/>
            <person name="Schijlen E."/>
            <person name="Repin R."/>
            <person name="Schilthuizen M."/>
            <person name="Schranz E."/>
            <person name="Heidstra R."/>
            <person name="Miyata K."/>
            <person name="Fedorova E."/>
            <person name="Kohlen W."/>
            <person name="Bisseling T."/>
            <person name="Smit S."/>
            <person name="Geurts R."/>
        </authorList>
    </citation>
    <scope>NUCLEOTIDE SEQUENCE [LARGE SCALE GENOMIC DNA]</scope>
    <source>
        <strain evidence="3">cv. WU1-14</strain>
    </source>
</reference>
<protein>
    <submittedName>
        <fullName evidence="2">Uncharacterized protein</fullName>
    </submittedName>
</protein>